<feature type="non-terminal residue" evidence="2">
    <location>
        <position position="254"/>
    </location>
</feature>
<proteinExistence type="predicted"/>
<feature type="region of interest" description="Disordered" evidence="1">
    <location>
        <begin position="220"/>
        <end position="254"/>
    </location>
</feature>
<evidence type="ECO:0000256" key="1">
    <source>
        <dbReference type="SAM" id="MobiDB-lite"/>
    </source>
</evidence>
<dbReference type="EMBL" id="JANBPK010000708">
    <property type="protein sequence ID" value="KAJ2934954.1"/>
    <property type="molecule type" value="Genomic_DNA"/>
</dbReference>
<sequence length="254" mass="28462">MNTRQPDLKEHRTALQADPDVVYAASQGFHNLVEWFKTQNCDVLSRIDDVQEYEEKHRAHAQNPELDKNSFFLTPDKLANDFQVAYNHIVDSMRACPSGEGTTALRPAGVIDPKKPEGFGIKVSHRVFVKKQEDDDDYDENIIETWPVGPQAAPELERIKRTHNAVPIPAYNIAGQAIPPAQYATELQGATVSLTFHLKHWVIQNKHTFTADIESVQVLVPAPPPTPRKKGNPSRRTNNRSGDNAGGPTRTRVF</sequence>
<keyword evidence="3" id="KW-1185">Reference proteome</keyword>
<evidence type="ECO:0000313" key="2">
    <source>
        <dbReference type="EMBL" id="KAJ2934954.1"/>
    </source>
</evidence>
<dbReference type="Proteomes" id="UP001140091">
    <property type="component" value="Unassembled WGS sequence"/>
</dbReference>
<gene>
    <name evidence="2" type="ORF">H1R20_g2182</name>
</gene>
<accession>A0A9W8JIY0</accession>
<dbReference type="OrthoDB" id="2843772at2759"/>
<name>A0A9W8JIY0_9AGAR</name>
<reference evidence="2" key="1">
    <citation type="submission" date="2022-06" db="EMBL/GenBank/DDBJ databases">
        <title>Genome Sequence of Candolleomyces eurysporus.</title>
        <authorList>
            <person name="Buettner E."/>
        </authorList>
    </citation>
    <scope>NUCLEOTIDE SEQUENCE</scope>
    <source>
        <strain evidence="2">VTCC 930004</strain>
    </source>
</reference>
<comment type="caution">
    <text evidence="2">The sequence shown here is derived from an EMBL/GenBank/DDBJ whole genome shotgun (WGS) entry which is preliminary data.</text>
</comment>
<evidence type="ECO:0000313" key="3">
    <source>
        <dbReference type="Proteomes" id="UP001140091"/>
    </source>
</evidence>
<protein>
    <submittedName>
        <fullName evidence="2">Uncharacterized protein</fullName>
    </submittedName>
</protein>
<organism evidence="2 3">
    <name type="scientific">Candolleomyces eurysporus</name>
    <dbReference type="NCBI Taxonomy" id="2828524"/>
    <lineage>
        <taxon>Eukaryota</taxon>
        <taxon>Fungi</taxon>
        <taxon>Dikarya</taxon>
        <taxon>Basidiomycota</taxon>
        <taxon>Agaricomycotina</taxon>
        <taxon>Agaricomycetes</taxon>
        <taxon>Agaricomycetidae</taxon>
        <taxon>Agaricales</taxon>
        <taxon>Agaricineae</taxon>
        <taxon>Psathyrellaceae</taxon>
        <taxon>Candolleomyces</taxon>
    </lineage>
</organism>
<dbReference type="AlphaFoldDB" id="A0A9W8JIY0"/>